<evidence type="ECO:0000256" key="1">
    <source>
        <dbReference type="ARBA" id="ARBA00005392"/>
    </source>
</evidence>
<dbReference type="InterPro" id="IPR009009">
    <property type="entry name" value="RlpA-like_DPBB"/>
</dbReference>
<dbReference type="SUPFAM" id="SSF50685">
    <property type="entry name" value="Barwin-like endoglucanases"/>
    <property type="match status" value="1"/>
</dbReference>
<dbReference type="InterPro" id="IPR036908">
    <property type="entry name" value="RlpA-like_sf"/>
</dbReference>
<evidence type="ECO:0000259" key="8">
    <source>
        <dbReference type="PROSITE" id="PS50843"/>
    </source>
</evidence>
<protein>
    <recommendedName>
        <fullName evidence="6">Expansin</fullName>
    </recommendedName>
</protein>
<dbReference type="InterPro" id="IPR007118">
    <property type="entry name" value="Expan_Lol_pI"/>
</dbReference>
<dbReference type="GO" id="GO:0016020">
    <property type="term" value="C:membrane"/>
    <property type="evidence" value="ECO:0007669"/>
    <property type="project" value="UniProtKB-SubCell"/>
</dbReference>
<keyword evidence="6" id="KW-0961">Cell wall biogenesis/degradation</keyword>
<feature type="domain" description="Expansin-like CBD" evidence="8">
    <location>
        <begin position="161"/>
        <end position="240"/>
    </location>
</feature>
<dbReference type="PRINTS" id="PR01226">
    <property type="entry name" value="EXPANSIN"/>
</dbReference>
<gene>
    <name evidence="10" type="ORF">AXG93_2189s1380</name>
    <name evidence="9" type="ORF">Mp_3g10120</name>
</gene>
<evidence type="ECO:0000313" key="9">
    <source>
        <dbReference type="EMBL" id="BBN05081.1"/>
    </source>
</evidence>
<keyword evidence="11" id="KW-1185">Reference proteome</keyword>
<dbReference type="Gene3D" id="2.60.40.760">
    <property type="entry name" value="Expansin, cellulose-binding-like domain"/>
    <property type="match status" value="1"/>
</dbReference>
<evidence type="ECO:0000256" key="4">
    <source>
        <dbReference type="ARBA" id="ARBA00022729"/>
    </source>
</evidence>
<dbReference type="PRINTS" id="PR01225">
    <property type="entry name" value="EXPANSNFAMLY"/>
</dbReference>
<dbReference type="InterPro" id="IPR007112">
    <property type="entry name" value="Expansin/allergen_DPBB_dom"/>
</dbReference>
<dbReference type="SUPFAM" id="SSF49590">
    <property type="entry name" value="PHL pollen allergen"/>
    <property type="match status" value="1"/>
</dbReference>
<evidence type="ECO:0000313" key="10">
    <source>
        <dbReference type="EMBL" id="OAE35504.1"/>
    </source>
</evidence>
<feature type="domain" description="Expansin-like EG45" evidence="7">
    <location>
        <begin position="42"/>
        <end position="151"/>
    </location>
</feature>
<keyword evidence="2 6" id="KW-0134">Cell wall</keyword>
<keyword evidence="5" id="KW-0472">Membrane</keyword>
<name>A0A176WRN7_MARPO</name>
<feature type="signal peptide" evidence="6">
    <location>
        <begin position="1"/>
        <end position="24"/>
    </location>
</feature>
<dbReference type="AlphaFoldDB" id="A0A176WRN7"/>
<comment type="similarity">
    <text evidence="1 6">Belongs to the expansin family. Expansin A subfamily.</text>
</comment>
<dbReference type="InterPro" id="IPR007117">
    <property type="entry name" value="Expansin_CBD"/>
</dbReference>
<dbReference type="PROSITE" id="PS50842">
    <property type="entry name" value="EXPANSIN_EG45"/>
    <property type="match status" value="1"/>
</dbReference>
<dbReference type="GO" id="GO:0009664">
    <property type="term" value="P:plant-type cell wall organization"/>
    <property type="evidence" value="ECO:0007669"/>
    <property type="project" value="InterPro"/>
</dbReference>
<reference evidence="12" key="3">
    <citation type="journal article" date="2020" name="Curr. Biol.">
        <title>Chromatin organization in early land plants reveals an ancestral association between H3K27me3, transposons, and constitutive heterochromatin.</title>
        <authorList>
            <person name="Montgomery S.A."/>
            <person name="Tanizawa Y."/>
            <person name="Galik B."/>
            <person name="Wang N."/>
            <person name="Ito T."/>
            <person name="Mochizuki T."/>
            <person name="Akimcheva S."/>
            <person name="Bowman J.L."/>
            <person name="Cognat V."/>
            <person name="Marechal-Drouard L."/>
            <person name="Ekker H."/>
            <person name="Hong S.F."/>
            <person name="Kohchi T."/>
            <person name="Lin S.S."/>
            <person name="Liu L.D."/>
            <person name="Nakamura Y."/>
            <person name="Valeeva L.R."/>
            <person name="Shakirov E.V."/>
            <person name="Shippen D.E."/>
            <person name="Wei W.L."/>
            <person name="Yagura M."/>
            <person name="Yamaoka S."/>
            <person name="Yamato K.T."/>
            <person name="Liu C."/>
            <person name="Berger F."/>
        </authorList>
    </citation>
    <scope>NUCLEOTIDE SEQUENCE [LARGE SCALE GENOMIC DNA]</scope>
    <source>
        <strain evidence="12">Tak-1</strain>
    </source>
</reference>
<dbReference type="InterPro" id="IPR002963">
    <property type="entry name" value="Expansin"/>
</dbReference>
<dbReference type="Gene3D" id="2.40.40.10">
    <property type="entry name" value="RlpA-like domain"/>
    <property type="match status" value="1"/>
</dbReference>
<dbReference type="InterPro" id="IPR036749">
    <property type="entry name" value="Expansin_CBD_sf"/>
</dbReference>
<dbReference type="Proteomes" id="UP001162541">
    <property type="component" value="Chromosome 3"/>
</dbReference>
<dbReference type="EMBL" id="LVLJ01000170">
    <property type="protein sequence ID" value="OAE35504.1"/>
    <property type="molecule type" value="Genomic_DNA"/>
</dbReference>
<evidence type="ECO:0000256" key="3">
    <source>
        <dbReference type="ARBA" id="ARBA00022525"/>
    </source>
</evidence>
<evidence type="ECO:0000256" key="6">
    <source>
        <dbReference type="RuleBase" id="RU365023"/>
    </source>
</evidence>
<dbReference type="Pfam" id="PF03330">
    <property type="entry name" value="DPBB_1"/>
    <property type="match status" value="1"/>
</dbReference>
<dbReference type="EMBL" id="AP019868">
    <property type="protein sequence ID" value="BBN05081.1"/>
    <property type="molecule type" value="Genomic_DNA"/>
</dbReference>
<proteinExistence type="inferred from homology"/>
<evidence type="ECO:0000259" key="7">
    <source>
        <dbReference type="PROSITE" id="PS50842"/>
    </source>
</evidence>
<dbReference type="PROSITE" id="PS50843">
    <property type="entry name" value="EXPANSIN_CBD"/>
    <property type="match status" value="1"/>
</dbReference>
<accession>A0A176WRN7</accession>
<comment type="function">
    <text evidence="6">Causes loosening and extension of plant cell walls by disrupting non-covalent bonding between cellulose microfibrils and matrix glucans. No enzymatic activity has been found.</text>
</comment>
<keyword evidence="3 6" id="KW-0964">Secreted</keyword>
<keyword evidence="4 6" id="KW-0732">Signal</keyword>
<reference evidence="10 11" key="1">
    <citation type="submission" date="2016-03" db="EMBL/GenBank/DDBJ databases">
        <title>Mechanisms controlling the formation of the plant cell surface in tip-growing cells are functionally conserved among land plants.</title>
        <authorList>
            <person name="Honkanen S."/>
            <person name="Jones V.A."/>
            <person name="Morieri G."/>
            <person name="Champion C."/>
            <person name="Hetherington A.J."/>
            <person name="Kelly S."/>
            <person name="Saint-Marcoux D."/>
            <person name="Proust H."/>
            <person name="Prescott H."/>
            <person name="Dolan L."/>
        </authorList>
    </citation>
    <scope>NUCLEOTIDE SEQUENCE [LARGE SCALE GENOMIC DNA]</scope>
    <source>
        <strain evidence="11">cv. Tak-1 and cv. Tak-2</strain>
        <tissue evidence="10">Whole gametophyte</tissue>
    </source>
</reference>
<dbReference type="Proteomes" id="UP000077202">
    <property type="component" value="Unassembled WGS sequence"/>
</dbReference>
<evidence type="ECO:0000313" key="11">
    <source>
        <dbReference type="Proteomes" id="UP000077202"/>
    </source>
</evidence>
<evidence type="ECO:0000313" key="12">
    <source>
        <dbReference type="Proteomes" id="UP001162541"/>
    </source>
</evidence>
<reference evidence="9" key="2">
    <citation type="journal article" date="2019" name="Curr. Biol.">
        <title>Chromatin organization in early land plants reveals an ancestral association between H3K27me3, transposons, and constitutive heterochromatin.</title>
        <authorList>
            <person name="Montgomery S.A."/>
            <person name="Tanizawa Y."/>
            <person name="Galik B."/>
            <person name="Wang N."/>
            <person name="Ito T."/>
            <person name="Mochizuki T."/>
            <person name="Akimcheva S."/>
            <person name="Bowman J."/>
            <person name="Cognat V."/>
            <person name="Drouard L."/>
            <person name="Ekker H."/>
            <person name="Houng S."/>
            <person name="Kohchi T."/>
            <person name="Lin S."/>
            <person name="Liu L.D."/>
            <person name="Nakamura Y."/>
            <person name="Valeeva L.R."/>
            <person name="Shakirov E.V."/>
            <person name="Shippen D.E."/>
            <person name="Wei W."/>
            <person name="Yagura M."/>
            <person name="Yamaoka S."/>
            <person name="Yamato K.T."/>
            <person name="Liu C."/>
            <person name="Berger F."/>
        </authorList>
    </citation>
    <scope>NUCLEOTIDE SEQUENCE [LARGE SCALE GENOMIC DNA]</scope>
    <source>
        <strain evidence="9">Tak-1</strain>
    </source>
</reference>
<feature type="chain" id="PRO_5042304689" description="Expansin" evidence="6">
    <location>
        <begin position="25"/>
        <end position="243"/>
    </location>
</feature>
<organism evidence="10 11">
    <name type="scientific">Marchantia polymorpha subsp. ruderalis</name>
    <dbReference type="NCBI Taxonomy" id="1480154"/>
    <lineage>
        <taxon>Eukaryota</taxon>
        <taxon>Viridiplantae</taxon>
        <taxon>Streptophyta</taxon>
        <taxon>Embryophyta</taxon>
        <taxon>Marchantiophyta</taxon>
        <taxon>Marchantiopsida</taxon>
        <taxon>Marchantiidae</taxon>
        <taxon>Marchantiales</taxon>
        <taxon>Marchantiaceae</taxon>
        <taxon>Marchantia</taxon>
    </lineage>
</organism>
<dbReference type="Pfam" id="PF01357">
    <property type="entry name" value="Expansin_C"/>
    <property type="match status" value="1"/>
</dbReference>
<sequence>MTTCTTYLWIMLLLMHMLISEANAIPATATFYGGNDASGTNTGSCGYPNVLTIDGPMNTALSGALYNGGEACGACFKIQCVSIPFGNLQCLPGSIVVTATNLCPQGSTGGWCDEPRSHFDLAEPAFQHLAPPVAGVVNVEYERVSCLRSGGIRFLIQGHPYFMQVLVYNVGGMGDVTAVSVKGSSSDWIQMDRNWGQLWTTGTVLDGQALSFSVTTSDGRTVASNGVADSDWQYGQTFEGNQF</sequence>
<evidence type="ECO:0000256" key="2">
    <source>
        <dbReference type="ARBA" id="ARBA00022512"/>
    </source>
</evidence>
<dbReference type="PANTHER" id="PTHR31867">
    <property type="entry name" value="EXPANSIN-A15"/>
    <property type="match status" value="1"/>
</dbReference>
<evidence type="ECO:0000256" key="5">
    <source>
        <dbReference type="ARBA" id="ARBA00023136"/>
    </source>
</evidence>
<comment type="subcellular location">
    <subcellularLocation>
        <location evidence="6">Secreted</location>
        <location evidence="6">Cell wall</location>
    </subcellularLocation>
    <subcellularLocation>
        <location evidence="6">Membrane</location>
        <topology evidence="6">Peripheral membrane protein</topology>
    </subcellularLocation>
</comment>
<dbReference type="SMART" id="SM00837">
    <property type="entry name" value="DPBB_1"/>
    <property type="match status" value="1"/>
</dbReference>
<dbReference type="GO" id="GO:0005576">
    <property type="term" value="C:extracellular region"/>
    <property type="evidence" value="ECO:0007669"/>
    <property type="project" value="InterPro"/>
</dbReference>